<keyword evidence="3" id="KW-1185">Reference proteome</keyword>
<proteinExistence type="predicted"/>
<gene>
    <name evidence="2" type="ORF">GCM10017600_27370</name>
</gene>
<dbReference type="Proteomes" id="UP001143474">
    <property type="component" value="Unassembled WGS sequence"/>
</dbReference>
<name>A0A9W6HZT6_9ACTN</name>
<comment type="caution">
    <text evidence="2">The sequence shown here is derived from an EMBL/GenBank/DDBJ whole genome shotgun (WGS) entry which is preliminary data.</text>
</comment>
<evidence type="ECO:0000256" key="1">
    <source>
        <dbReference type="SAM" id="MobiDB-lite"/>
    </source>
</evidence>
<sequence>MASLVPPDADDDGDWRAEMAQRYPTASGFVKILTEVIDLVRDEPGEPVLERSGHPGAVEIGGAHLDPQGSRDHGATVRERRYAEALRGSRAVRMRSRPKTNSSAGSKPAATSAAADSLR</sequence>
<feature type="region of interest" description="Disordered" evidence="1">
    <location>
        <begin position="45"/>
        <end position="119"/>
    </location>
</feature>
<evidence type="ECO:0000313" key="3">
    <source>
        <dbReference type="Proteomes" id="UP001143474"/>
    </source>
</evidence>
<feature type="compositionally biased region" description="Basic and acidic residues" evidence="1">
    <location>
        <begin position="69"/>
        <end position="84"/>
    </location>
</feature>
<dbReference type="EMBL" id="BSEV01000004">
    <property type="protein sequence ID" value="GLK09331.1"/>
    <property type="molecule type" value="Genomic_DNA"/>
</dbReference>
<feature type="compositionally biased region" description="Low complexity" evidence="1">
    <location>
        <begin position="102"/>
        <end position="119"/>
    </location>
</feature>
<dbReference type="AlphaFoldDB" id="A0A9W6HZT6"/>
<reference evidence="2" key="1">
    <citation type="journal article" date="2014" name="Int. J. Syst. Evol. Microbiol.">
        <title>Complete genome sequence of Corynebacterium casei LMG S-19264T (=DSM 44701T), isolated from a smear-ripened cheese.</title>
        <authorList>
            <consortium name="US DOE Joint Genome Institute (JGI-PGF)"/>
            <person name="Walter F."/>
            <person name="Albersmeier A."/>
            <person name="Kalinowski J."/>
            <person name="Ruckert C."/>
        </authorList>
    </citation>
    <scope>NUCLEOTIDE SEQUENCE</scope>
    <source>
        <strain evidence="2">VKM Ac-2007</strain>
    </source>
</reference>
<accession>A0A9W6HZT6</accession>
<reference evidence="2" key="2">
    <citation type="submission" date="2023-01" db="EMBL/GenBank/DDBJ databases">
        <authorList>
            <person name="Sun Q."/>
            <person name="Evtushenko L."/>
        </authorList>
    </citation>
    <scope>NUCLEOTIDE SEQUENCE</scope>
    <source>
        <strain evidence="2">VKM Ac-2007</strain>
    </source>
</reference>
<protein>
    <submittedName>
        <fullName evidence="2">Uncharacterized protein</fullName>
    </submittedName>
</protein>
<evidence type="ECO:0000313" key="2">
    <source>
        <dbReference type="EMBL" id="GLK09331.1"/>
    </source>
</evidence>
<organism evidence="2 3">
    <name type="scientific">Streptosporangium carneum</name>
    <dbReference type="NCBI Taxonomy" id="47481"/>
    <lineage>
        <taxon>Bacteria</taxon>
        <taxon>Bacillati</taxon>
        <taxon>Actinomycetota</taxon>
        <taxon>Actinomycetes</taxon>
        <taxon>Streptosporangiales</taxon>
        <taxon>Streptosporangiaceae</taxon>
        <taxon>Streptosporangium</taxon>
    </lineage>
</organism>